<evidence type="ECO:0008006" key="3">
    <source>
        <dbReference type="Google" id="ProtNLM"/>
    </source>
</evidence>
<dbReference type="Proteomes" id="UP000184330">
    <property type="component" value="Unassembled WGS sequence"/>
</dbReference>
<dbReference type="EMBL" id="FJOG01000057">
    <property type="protein sequence ID" value="CZR68578.1"/>
    <property type="molecule type" value="Genomic_DNA"/>
</dbReference>
<keyword evidence="2" id="KW-1185">Reference proteome</keyword>
<evidence type="ECO:0000313" key="1">
    <source>
        <dbReference type="EMBL" id="CZR68578.1"/>
    </source>
</evidence>
<sequence>MSVGITFGSIGDLIAVSEIAWSLGKALKDSRRSVKEYKCLERELETFSEAFRLVVALWQNYENCPELEELGEISQTAATDTIDLLTTFRDKVNRKYGKSFYPNGSGSRVKDAGKKNVMVDGKERYCRVDQG</sequence>
<dbReference type="STRING" id="576137.A0A1L7XU76"/>
<dbReference type="PANTHER" id="PTHR38886">
    <property type="entry name" value="SESA DOMAIN-CONTAINING PROTEIN"/>
    <property type="match status" value="1"/>
</dbReference>
<evidence type="ECO:0000313" key="2">
    <source>
        <dbReference type="Proteomes" id="UP000184330"/>
    </source>
</evidence>
<accession>A0A1L7XU76</accession>
<name>A0A1L7XU76_9HELO</name>
<proteinExistence type="predicted"/>
<dbReference type="OrthoDB" id="3045089at2759"/>
<dbReference type="PANTHER" id="PTHR38886:SF1">
    <property type="entry name" value="NACHT-NTPASE AND P-LOOP NTPASES N-TERMINAL DOMAIN-CONTAINING PROTEIN"/>
    <property type="match status" value="1"/>
</dbReference>
<reference evidence="1 2" key="1">
    <citation type="submission" date="2016-03" db="EMBL/GenBank/DDBJ databases">
        <authorList>
            <person name="Ploux O."/>
        </authorList>
    </citation>
    <scope>NUCLEOTIDE SEQUENCE [LARGE SCALE GENOMIC DNA]</scope>
    <source>
        <strain evidence="1 2">UAMH 11012</strain>
    </source>
</reference>
<organism evidence="1 2">
    <name type="scientific">Phialocephala subalpina</name>
    <dbReference type="NCBI Taxonomy" id="576137"/>
    <lineage>
        <taxon>Eukaryota</taxon>
        <taxon>Fungi</taxon>
        <taxon>Dikarya</taxon>
        <taxon>Ascomycota</taxon>
        <taxon>Pezizomycotina</taxon>
        <taxon>Leotiomycetes</taxon>
        <taxon>Helotiales</taxon>
        <taxon>Mollisiaceae</taxon>
        <taxon>Phialocephala</taxon>
        <taxon>Phialocephala fortinii species complex</taxon>
    </lineage>
</organism>
<gene>
    <name evidence="1" type="ORF">PAC_18477</name>
</gene>
<protein>
    <recommendedName>
        <fullName evidence="3">Fungal N-terminal domain-containing protein</fullName>
    </recommendedName>
</protein>
<dbReference type="AlphaFoldDB" id="A0A1L7XU76"/>